<dbReference type="SUPFAM" id="SSF52540">
    <property type="entry name" value="P-loop containing nucleoside triphosphate hydrolases"/>
    <property type="match status" value="1"/>
</dbReference>
<dbReference type="InterPro" id="IPR003593">
    <property type="entry name" value="AAA+_ATPase"/>
</dbReference>
<dbReference type="PROSITE" id="PS00211">
    <property type="entry name" value="ABC_TRANSPORTER_1"/>
    <property type="match status" value="1"/>
</dbReference>
<keyword evidence="11" id="KW-1185">Reference proteome</keyword>
<evidence type="ECO:0000259" key="9">
    <source>
        <dbReference type="PROSITE" id="PS50893"/>
    </source>
</evidence>
<dbReference type="InterPro" id="IPR027417">
    <property type="entry name" value="P-loop_NTPase"/>
</dbReference>
<dbReference type="Proteomes" id="UP001482520">
    <property type="component" value="Unassembled WGS sequence"/>
</dbReference>
<evidence type="ECO:0000256" key="7">
    <source>
        <dbReference type="ARBA" id="ARBA00023065"/>
    </source>
</evidence>
<dbReference type="InterPro" id="IPR015853">
    <property type="entry name" value="ABC_transpr_FbpC"/>
</dbReference>
<evidence type="ECO:0000256" key="5">
    <source>
        <dbReference type="ARBA" id="ARBA00022840"/>
    </source>
</evidence>
<dbReference type="SUPFAM" id="SSF50331">
    <property type="entry name" value="MOP-like"/>
    <property type="match status" value="1"/>
</dbReference>
<evidence type="ECO:0000256" key="8">
    <source>
        <dbReference type="ARBA" id="ARBA00023136"/>
    </source>
</evidence>
<comment type="caution">
    <text evidence="10">The sequence shown here is derived from an EMBL/GenBank/DDBJ whole genome shotgun (WGS) entry which is preliminary data.</text>
</comment>
<sequence>MTAATPALEVRGLSVGYGDGDVVHDLDLTVTDGVTAILGPSGCGKTTLLRTVAGFVTPRTGTVTVAGRPVVADRTAVAPRHRRLGYVPQEGGLFPHLDVAANVVFGLPRSQRRAARATVASLLELVDLPDTLADRYPHELSGGQQQRVALARALAPRPSMVLLDEPFSSLDAGLREETGRAVVRALRRRGAAALLVTHDQGEALSLADQVAVMHSGRLLQVGRPAAVYLSPADERVADFVGLSVFLDGTVTGSAPGAVRCALGEIGLRGPAPAGPVRVAVRAEQVQVTSAERGVAAEVLDTSFFGHDATVRVRLATGELVVARTPAGVVPLPGERVGVVVTGDVVAFASDRRP</sequence>
<dbReference type="InterPro" id="IPR013611">
    <property type="entry name" value="Transp-assoc_OB_typ2"/>
</dbReference>
<dbReference type="PANTHER" id="PTHR42781:SF4">
    <property type="entry name" value="SPERMIDINE_PUTRESCINE IMPORT ATP-BINDING PROTEIN POTA"/>
    <property type="match status" value="1"/>
</dbReference>
<keyword evidence="7" id="KW-0406">Ion transport</keyword>
<dbReference type="SMART" id="SM00382">
    <property type="entry name" value="AAA"/>
    <property type="match status" value="1"/>
</dbReference>
<evidence type="ECO:0000313" key="11">
    <source>
        <dbReference type="Proteomes" id="UP001482520"/>
    </source>
</evidence>
<evidence type="ECO:0000256" key="6">
    <source>
        <dbReference type="ARBA" id="ARBA00023004"/>
    </source>
</evidence>
<keyword evidence="8" id="KW-0472">Membrane</keyword>
<dbReference type="PROSITE" id="PS50893">
    <property type="entry name" value="ABC_TRANSPORTER_2"/>
    <property type="match status" value="1"/>
</dbReference>
<accession>A0ABV1NYI3</accession>
<evidence type="ECO:0000256" key="4">
    <source>
        <dbReference type="ARBA" id="ARBA00022741"/>
    </source>
</evidence>
<dbReference type="InterPro" id="IPR050093">
    <property type="entry name" value="ABC_SmlMolc_Importer"/>
</dbReference>
<dbReference type="RefSeq" id="WP_349804559.1">
    <property type="nucleotide sequence ID" value="NZ_JBEGDP010000009.1"/>
</dbReference>
<protein>
    <submittedName>
        <fullName evidence="10">ABC transporter ATP-binding protein</fullName>
    </submittedName>
</protein>
<dbReference type="Gene3D" id="3.40.50.300">
    <property type="entry name" value="P-loop containing nucleotide triphosphate hydrolases"/>
    <property type="match status" value="1"/>
</dbReference>
<dbReference type="Pfam" id="PF00005">
    <property type="entry name" value="ABC_tran"/>
    <property type="match status" value="1"/>
</dbReference>
<dbReference type="PANTHER" id="PTHR42781">
    <property type="entry name" value="SPERMIDINE/PUTRESCINE IMPORT ATP-BINDING PROTEIN POTA"/>
    <property type="match status" value="1"/>
</dbReference>
<keyword evidence="5 10" id="KW-0067">ATP-binding</keyword>
<keyword evidence="1" id="KW-0813">Transport</keyword>
<evidence type="ECO:0000313" key="10">
    <source>
        <dbReference type="EMBL" id="MEQ7847581.1"/>
    </source>
</evidence>
<evidence type="ECO:0000256" key="1">
    <source>
        <dbReference type="ARBA" id="ARBA00022448"/>
    </source>
</evidence>
<dbReference type="InterPro" id="IPR008995">
    <property type="entry name" value="Mo/tungstate-bd_C_term_dom"/>
</dbReference>
<keyword evidence="3" id="KW-0410">Iron transport</keyword>
<name>A0ABV1NYI3_9ACTN</name>
<reference evidence="10 11" key="1">
    <citation type="submission" date="2024-02" db="EMBL/GenBank/DDBJ databases">
        <title>Full genome sequence of Nocardioides kribbensis.</title>
        <authorList>
            <person name="Poletto B.L."/>
            <person name="Silva G."/>
            <person name="Galante D."/>
            <person name="Campos K.R."/>
            <person name="Santos M.B.N."/>
            <person name="Sacchi C.T."/>
        </authorList>
    </citation>
    <scope>NUCLEOTIDE SEQUENCE [LARGE SCALE GENOMIC DNA]</scope>
    <source>
        <strain evidence="10 11">O4R</strain>
    </source>
</reference>
<organism evidence="10 11">
    <name type="scientific">Nocardioides kribbensis</name>
    <dbReference type="NCBI Taxonomy" id="305517"/>
    <lineage>
        <taxon>Bacteria</taxon>
        <taxon>Bacillati</taxon>
        <taxon>Actinomycetota</taxon>
        <taxon>Actinomycetes</taxon>
        <taxon>Propionibacteriales</taxon>
        <taxon>Nocardioidaceae</taxon>
        <taxon>Nocardioides</taxon>
    </lineage>
</organism>
<keyword evidence="6" id="KW-0408">Iron</keyword>
<dbReference type="InterPro" id="IPR003439">
    <property type="entry name" value="ABC_transporter-like_ATP-bd"/>
</dbReference>
<feature type="domain" description="ABC transporter" evidence="9">
    <location>
        <begin position="8"/>
        <end position="240"/>
    </location>
</feature>
<keyword evidence="2" id="KW-1003">Cell membrane</keyword>
<dbReference type="Pfam" id="PF08402">
    <property type="entry name" value="TOBE_2"/>
    <property type="match status" value="1"/>
</dbReference>
<dbReference type="InterPro" id="IPR017871">
    <property type="entry name" value="ABC_transporter-like_CS"/>
</dbReference>
<gene>
    <name evidence="10" type="ORF">V6R90_09850</name>
</gene>
<proteinExistence type="predicted"/>
<dbReference type="CDD" id="cd03259">
    <property type="entry name" value="ABC_Carb_Solutes_like"/>
    <property type="match status" value="1"/>
</dbReference>
<dbReference type="EMBL" id="JBEGDP010000009">
    <property type="protein sequence ID" value="MEQ7847581.1"/>
    <property type="molecule type" value="Genomic_DNA"/>
</dbReference>
<evidence type="ECO:0000256" key="2">
    <source>
        <dbReference type="ARBA" id="ARBA00022475"/>
    </source>
</evidence>
<evidence type="ECO:0000256" key="3">
    <source>
        <dbReference type="ARBA" id="ARBA00022496"/>
    </source>
</evidence>
<keyword evidence="4" id="KW-0547">Nucleotide-binding</keyword>
<dbReference type="GO" id="GO:0005524">
    <property type="term" value="F:ATP binding"/>
    <property type="evidence" value="ECO:0007669"/>
    <property type="project" value="UniProtKB-KW"/>
</dbReference>